<evidence type="ECO:0000313" key="1">
    <source>
        <dbReference type="EMBL" id="OCB71414.1"/>
    </source>
</evidence>
<accession>A0A1B9DP06</accession>
<name>A0A1B9DP06_9FLAO</name>
<dbReference type="AlphaFoldDB" id="A0A1B9DP06"/>
<reference evidence="2" key="1">
    <citation type="submission" date="2016-03" db="EMBL/GenBank/DDBJ databases">
        <title>Draft genome sequence of Paenibacillus glacialis DSM 22343.</title>
        <authorList>
            <person name="Shin S.-K."/>
            <person name="Yi H."/>
        </authorList>
    </citation>
    <scope>NUCLEOTIDE SEQUENCE [LARGE SCALE GENOMIC DNA]</scope>
    <source>
        <strain evidence="2">NBRC 105008</strain>
    </source>
</reference>
<sequence length="59" mass="7150">MQRSYYKTQKPFRTLNGFCVFSPDRRENPFVFFFKKGKIGMIAGNCSFLLLYEIYFKFE</sequence>
<organism evidence="1 2">
    <name type="scientific">Flavobacterium glycines</name>
    <dbReference type="NCBI Taxonomy" id="551990"/>
    <lineage>
        <taxon>Bacteria</taxon>
        <taxon>Pseudomonadati</taxon>
        <taxon>Bacteroidota</taxon>
        <taxon>Flavobacteriia</taxon>
        <taxon>Flavobacteriales</taxon>
        <taxon>Flavobacteriaceae</taxon>
        <taxon>Flavobacterium</taxon>
    </lineage>
</organism>
<dbReference type="Proteomes" id="UP000093226">
    <property type="component" value="Unassembled WGS sequence"/>
</dbReference>
<gene>
    <name evidence="1" type="ORF">FBGL_09215</name>
</gene>
<proteinExistence type="predicted"/>
<evidence type="ECO:0000313" key="2">
    <source>
        <dbReference type="Proteomes" id="UP000093226"/>
    </source>
</evidence>
<comment type="caution">
    <text evidence="1">The sequence shown here is derived from an EMBL/GenBank/DDBJ whole genome shotgun (WGS) entry which is preliminary data.</text>
</comment>
<dbReference type="EMBL" id="LVEO01000018">
    <property type="protein sequence ID" value="OCB71414.1"/>
    <property type="molecule type" value="Genomic_DNA"/>
</dbReference>
<protein>
    <submittedName>
        <fullName evidence="1">Uncharacterized protein</fullName>
    </submittedName>
</protein>